<evidence type="ECO:0000313" key="5">
    <source>
        <dbReference type="EMBL" id="SHG20438.1"/>
    </source>
</evidence>
<dbReference type="PANTHER" id="PTHR44688:SF16">
    <property type="entry name" value="DNA-BINDING TRANSCRIPTIONAL ACTIVATOR DEVR_DOSR"/>
    <property type="match status" value="1"/>
</dbReference>
<dbReference type="PANTHER" id="PTHR44688">
    <property type="entry name" value="DNA-BINDING TRANSCRIPTIONAL ACTIVATOR DEVR_DOSR"/>
    <property type="match status" value="1"/>
</dbReference>
<reference evidence="6" key="1">
    <citation type="submission" date="2016-11" db="EMBL/GenBank/DDBJ databases">
        <authorList>
            <person name="Varghese N."/>
            <person name="Submissions S."/>
        </authorList>
    </citation>
    <scope>NUCLEOTIDE SEQUENCE [LARGE SCALE GENOMIC DNA]</scope>
    <source>
        <strain evidence="6">DSM 27619</strain>
    </source>
</reference>
<accession>A0A1M5HWV2</accession>
<dbReference type="GO" id="GO:0006355">
    <property type="term" value="P:regulation of DNA-templated transcription"/>
    <property type="evidence" value="ECO:0007669"/>
    <property type="project" value="InterPro"/>
</dbReference>
<name>A0A1M5HWV2_9FLAO</name>
<gene>
    <name evidence="5" type="ORF">SAMN05443633_11199</name>
</gene>
<keyword evidence="1" id="KW-0805">Transcription regulation</keyword>
<dbReference type="CDD" id="cd06170">
    <property type="entry name" value="LuxR_C_like"/>
    <property type="match status" value="1"/>
</dbReference>
<dbReference type="Pfam" id="PF00196">
    <property type="entry name" value="GerE"/>
    <property type="match status" value="1"/>
</dbReference>
<dbReference type="RefSeq" id="WP_378126184.1">
    <property type="nucleotide sequence ID" value="NZ_JBHRTU010000002.1"/>
</dbReference>
<dbReference type="PRINTS" id="PR00038">
    <property type="entry name" value="HTHLUXR"/>
</dbReference>
<dbReference type="AlphaFoldDB" id="A0A1M5HWV2"/>
<keyword evidence="2" id="KW-0238">DNA-binding</keyword>
<dbReference type="PROSITE" id="PS50043">
    <property type="entry name" value="HTH_LUXR_2"/>
    <property type="match status" value="1"/>
</dbReference>
<evidence type="ECO:0000259" key="4">
    <source>
        <dbReference type="PROSITE" id="PS50043"/>
    </source>
</evidence>
<evidence type="ECO:0000256" key="1">
    <source>
        <dbReference type="ARBA" id="ARBA00023015"/>
    </source>
</evidence>
<dbReference type="EMBL" id="FQUT01000011">
    <property type="protein sequence ID" value="SHG20438.1"/>
    <property type="molecule type" value="Genomic_DNA"/>
</dbReference>
<dbReference type="Proteomes" id="UP000184518">
    <property type="component" value="Unassembled WGS sequence"/>
</dbReference>
<dbReference type="Gene3D" id="3.30.450.20">
    <property type="entry name" value="PAS domain"/>
    <property type="match status" value="1"/>
</dbReference>
<dbReference type="InterPro" id="IPR000792">
    <property type="entry name" value="Tscrpt_reg_LuxR_C"/>
</dbReference>
<dbReference type="Gene3D" id="1.10.10.10">
    <property type="entry name" value="Winged helix-like DNA-binding domain superfamily/Winged helix DNA-binding domain"/>
    <property type="match status" value="1"/>
</dbReference>
<dbReference type="InterPro" id="IPR036388">
    <property type="entry name" value="WH-like_DNA-bd_sf"/>
</dbReference>
<sequence>MNYATLLCSFTETNEFEFYMKNNYQLPAEVSKFVTSDIAPLEDYTFFRTIQAANKFTNGNIFIIDYEKGTTIHLKNSTYYLSNINDEVSNILNIYEKATVPQDLNLFSSIGMIFFNFLKRFSIREKSEYMIGYDFHIVDEFNKKILLNHKITPLSFRKDGQMKTALCNVSLSLSKSSGNITVISNKSDSVWKYCHNEKKWLEESKIRLTDRETEVIRLYLQGYSISEIASQLFISIDTVKWHRRKLFEKLNVKNIMEAIAHLVINGIL</sequence>
<protein>
    <submittedName>
        <fullName evidence="5">Regulatory protein, luxR family</fullName>
    </submittedName>
</protein>
<dbReference type="SUPFAM" id="SSF46894">
    <property type="entry name" value="C-terminal effector domain of the bipartite response regulators"/>
    <property type="match status" value="1"/>
</dbReference>
<organism evidence="5 6">
    <name type="scientific">Chryseobacterium arachidis</name>
    <dbReference type="NCBI Taxonomy" id="1416778"/>
    <lineage>
        <taxon>Bacteria</taxon>
        <taxon>Pseudomonadati</taxon>
        <taxon>Bacteroidota</taxon>
        <taxon>Flavobacteriia</taxon>
        <taxon>Flavobacteriales</taxon>
        <taxon>Weeksellaceae</taxon>
        <taxon>Chryseobacterium group</taxon>
        <taxon>Chryseobacterium</taxon>
    </lineage>
</organism>
<dbReference type="SMART" id="SM00421">
    <property type="entry name" value="HTH_LUXR"/>
    <property type="match status" value="1"/>
</dbReference>
<keyword evidence="3" id="KW-0804">Transcription</keyword>
<proteinExistence type="predicted"/>
<dbReference type="InterPro" id="IPR016032">
    <property type="entry name" value="Sig_transdc_resp-reg_C-effctor"/>
</dbReference>
<evidence type="ECO:0000313" key="6">
    <source>
        <dbReference type="Proteomes" id="UP000184518"/>
    </source>
</evidence>
<evidence type="ECO:0000256" key="2">
    <source>
        <dbReference type="ARBA" id="ARBA00023125"/>
    </source>
</evidence>
<dbReference type="GO" id="GO:0003677">
    <property type="term" value="F:DNA binding"/>
    <property type="evidence" value="ECO:0007669"/>
    <property type="project" value="UniProtKB-KW"/>
</dbReference>
<dbReference type="STRING" id="1416778.SAMN05443633_11199"/>
<keyword evidence="6" id="KW-1185">Reference proteome</keyword>
<feature type="domain" description="HTH luxR-type" evidence="4">
    <location>
        <begin position="201"/>
        <end position="266"/>
    </location>
</feature>
<evidence type="ECO:0000256" key="3">
    <source>
        <dbReference type="ARBA" id="ARBA00023163"/>
    </source>
</evidence>